<feature type="signal peptide" evidence="1">
    <location>
        <begin position="1"/>
        <end position="18"/>
    </location>
</feature>
<protein>
    <submittedName>
        <fullName evidence="2">Uncharacterized protein</fullName>
    </submittedName>
</protein>
<dbReference type="EMBL" id="JADQDP010000007">
    <property type="protein sequence ID" value="MBF9144219.1"/>
    <property type="molecule type" value="Genomic_DNA"/>
</dbReference>
<accession>A0A931BHT6</accession>
<keyword evidence="3" id="KW-1185">Reference proteome</keyword>
<sequence>MRVLLLSLAAALCPVLGAAQSNFVAGSYELADGTKGAGQLEYQPGNHPKLLVKDAAADPASKAGKKGQAYSPEQVRSFDLGPDHYVLLHSIKLDSGMPMSMSMTKKDEFAKVVETGKLELLQYQVFYAGMGYAAPGGAGRSSSPQNTVVYLLRRQGEDNATMVPVGAKKYREVMTAYFAGRPELLKKLSNQPKNESEFRALVQEYNAGQ</sequence>
<dbReference type="AlphaFoldDB" id="A0A931BHT6"/>
<comment type="caution">
    <text evidence="2">The sequence shown here is derived from an EMBL/GenBank/DDBJ whole genome shotgun (WGS) entry which is preliminary data.</text>
</comment>
<dbReference type="Proteomes" id="UP000645610">
    <property type="component" value="Unassembled WGS sequence"/>
</dbReference>
<organism evidence="2 3">
    <name type="scientific">Hymenobacter properus</name>
    <dbReference type="NCBI Taxonomy" id="2791026"/>
    <lineage>
        <taxon>Bacteria</taxon>
        <taxon>Pseudomonadati</taxon>
        <taxon>Bacteroidota</taxon>
        <taxon>Cytophagia</taxon>
        <taxon>Cytophagales</taxon>
        <taxon>Hymenobacteraceae</taxon>
        <taxon>Hymenobacter</taxon>
    </lineage>
</organism>
<evidence type="ECO:0000313" key="2">
    <source>
        <dbReference type="EMBL" id="MBF9144219.1"/>
    </source>
</evidence>
<keyword evidence="1" id="KW-0732">Signal</keyword>
<gene>
    <name evidence="2" type="ORF">I2I01_21435</name>
</gene>
<feature type="chain" id="PRO_5037864610" evidence="1">
    <location>
        <begin position="19"/>
        <end position="209"/>
    </location>
</feature>
<evidence type="ECO:0000313" key="3">
    <source>
        <dbReference type="Proteomes" id="UP000645610"/>
    </source>
</evidence>
<name>A0A931BHT6_9BACT</name>
<proteinExistence type="predicted"/>
<reference evidence="2 3" key="1">
    <citation type="submission" date="2020-11" db="EMBL/GenBank/DDBJ databases">
        <authorList>
            <person name="Kim M.K."/>
        </authorList>
    </citation>
    <scope>NUCLEOTIDE SEQUENCE [LARGE SCALE GENOMIC DNA]</scope>
    <source>
        <strain evidence="2 3">BT439</strain>
    </source>
</reference>
<evidence type="ECO:0000256" key="1">
    <source>
        <dbReference type="SAM" id="SignalP"/>
    </source>
</evidence>
<dbReference type="RefSeq" id="WP_196288577.1">
    <property type="nucleotide sequence ID" value="NZ_JADQDP010000007.1"/>
</dbReference>